<gene>
    <name evidence="1" type="ORF">FB563_7083</name>
</gene>
<name>A0A542TJA6_9ACTN</name>
<dbReference type="EMBL" id="VFNX01000002">
    <property type="protein sequence ID" value="TQK86921.1"/>
    <property type="molecule type" value="Genomic_DNA"/>
</dbReference>
<comment type="caution">
    <text evidence="1">The sequence shown here is derived from an EMBL/GenBank/DDBJ whole genome shotgun (WGS) entry which is preliminary data.</text>
</comment>
<protein>
    <submittedName>
        <fullName evidence="1">Uncharacterized protein</fullName>
    </submittedName>
</protein>
<evidence type="ECO:0000313" key="1">
    <source>
        <dbReference type="EMBL" id="TQK86921.1"/>
    </source>
</evidence>
<reference evidence="1 2" key="1">
    <citation type="submission" date="2019-06" db="EMBL/GenBank/DDBJ databases">
        <title>Sequencing the genomes of 1000 actinobacteria strains.</title>
        <authorList>
            <person name="Klenk H.-P."/>
        </authorList>
    </citation>
    <scope>NUCLEOTIDE SEQUENCE [LARGE SCALE GENOMIC DNA]</scope>
    <source>
        <strain evidence="1 2">DSM 41929</strain>
    </source>
</reference>
<keyword evidence="2" id="KW-1185">Reference proteome</keyword>
<dbReference type="AlphaFoldDB" id="A0A542TJA6"/>
<dbReference type="RefSeq" id="WP_055708334.1">
    <property type="nucleotide sequence ID" value="NZ_JBPJFI010000002.1"/>
</dbReference>
<dbReference type="OrthoDB" id="4192092at2"/>
<sequence>MKVLFKGLSGHPKAVTLGAGTLRENREYSVLEVFSRADGENLLRIESIRDELPGLFHSRLFVVTDGRIPSNWSASIGAEGGVTFGPTAWEQPGFWDALMDGEPWATALYAEEREKSLA</sequence>
<evidence type="ECO:0000313" key="2">
    <source>
        <dbReference type="Proteomes" id="UP000318103"/>
    </source>
</evidence>
<accession>A0A542TJA6</accession>
<organism evidence="1 2">
    <name type="scientific">Streptomyces puniciscabiei</name>
    <dbReference type="NCBI Taxonomy" id="164348"/>
    <lineage>
        <taxon>Bacteria</taxon>
        <taxon>Bacillati</taxon>
        <taxon>Actinomycetota</taxon>
        <taxon>Actinomycetes</taxon>
        <taxon>Kitasatosporales</taxon>
        <taxon>Streptomycetaceae</taxon>
        <taxon>Streptomyces</taxon>
    </lineage>
</organism>
<dbReference type="Proteomes" id="UP000318103">
    <property type="component" value="Unassembled WGS sequence"/>
</dbReference>
<proteinExistence type="predicted"/>